<dbReference type="KEGG" id="mbry:B1812_18290"/>
<evidence type="ECO:0000259" key="2">
    <source>
        <dbReference type="Pfam" id="PF07732"/>
    </source>
</evidence>
<dbReference type="STRING" id="655015.B1812_18290"/>
<protein>
    <recommendedName>
        <fullName evidence="2">Plastocyanin-like domain-containing protein</fullName>
    </recommendedName>
</protein>
<accession>A0A1W6MYU8</accession>
<feature type="region of interest" description="Disordered" evidence="1">
    <location>
        <begin position="143"/>
        <end position="162"/>
    </location>
</feature>
<dbReference type="InterPro" id="IPR011707">
    <property type="entry name" value="Cu-oxidase-like_N"/>
</dbReference>
<organism evidence="3 4">
    <name type="scientific">Methylocystis bryophila</name>
    <dbReference type="NCBI Taxonomy" id="655015"/>
    <lineage>
        <taxon>Bacteria</taxon>
        <taxon>Pseudomonadati</taxon>
        <taxon>Pseudomonadota</taxon>
        <taxon>Alphaproteobacteria</taxon>
        <taxon>Hyphomicrobiales</taxon>
        <taxon>Methylocystaceae</taxon>
        <taxon>Methylocystis</taxon>
    </lineage>
</organism>
<dbReference type="InterPro" id="IPR008972">
    <property type="entry name" value="Cupredoxin"/>
</dbReference>
<dbReference type="Proteomes" id="UP000193978">
    <property type="component" value="Chromosome"/>
</dbReference>
<feature type="domain" description="Plastocyanin-like" evidence="2">
    <location>
        <begin position="2"/>
        <end position="61"/>
    </location>
</feature>
<reference evidence="3 4" key="1">
    <citation type="submission" date="2017-02" db="EMBL/GenBank/DDBJ databases">
        <authorList>
            <person name="Peterson S.W."/>
        </authorList>
    </citation>
    <scope>NUCLEOTIDE SEQUENCE [LARGE SCALE GENOMIC DNA]</scope>
    <source>
        <strain evidence="3 4">S285</strain>
    </source>
</reference>
<evidence type="ECO:0000256" key="1">
    <source>
        <dbReference type="SAM" id="MobiDB-lite"/>
    </source>
</evidence>
<dbReference type="SUPFAM" id="SSF49503">
    <property type="entry name" value="Cupredoxins"/>
    <property type="match status" value="1"/>
</dbReference>
<dbReference type="GO" id="GO:0005507">
    <property type="term" value="F:copper ion binding"/>
    <property type="evidence" value="ECO:0007669"/>
    <property type="project" value="InterPro"/>
</dbReference>
<proteinExistence type="predicted"/>
<evidence type="ECO:0000313" key="4">
    <source>
        <dbReference type="Proteomes" id="UP000193978"/>
    </source>
</evidence>
<dbReference type="OrthoDB" id="9757546at2"/>
<gene>
    <name evidence="3" type="ORF">B1812_18290</name>
</gene>
<dbReference type="AlphaFoldDB" id="A0A1W6MYU8"/>
<dbReference type="Pfam" id="PF07732">
    <property type="entry name" value="Cu-oxidase_3"/>
    <property type="match status" value="1"/>
</dbReference>
<dbReference type="Gene3D" id="2.60.40.420">
    <property type="entry name" value="Cupredoxins - blue copper proteins"/>
    <property type="match status" value="1"/>
</dbReference>
<dbReference type="EMBL" id="CP019948">
    <property type="protein sequence ID" value="ARN82716.1"/>
    <property type="molecule type" value="Genomic_DNA"/>
</dbReference>
<evidence type="ECO:0000313" key="3">
    <source>
        <dbReference type="EMBL" id="ARN82716.1"/>
    </source>
</evidence>
<name>A0A1W6MYU8_9HYPH</name>
<keyword evidence="4" id="KW-1185">Reference proteome</keyword>
<sequence>MRVENELSEPSLVHWHGMTPPWREDGAPFVSAPPIPPGGKADYDFPLTFGGTYWMHSLWNRGKAQLHGGDAGDAKVNSLFSARMRYPSAGAATKASAKSETACTKVPPHDLAPFRNHPRRLRLRCRELRRAAAQAHSGFRQLLRNRAQPPGGGGGRSALRLH</sequence>